<evidence type="ECO:0000313" key="5">
    <source>
        <dbReference type="Proteomes" id="UP000050872"/>
    </source>
</evidence>
<name>A0A0R1QK35_9LACO</name>
<dbReference type="Gene3D" id="1.10.357.10">
    <property type="entry name" value="Tetracycline Repressor, domain 2"/>
    <property type="match status" value="1"/>
</dbReference>
<keyword evidence="5" id="KW-1185">Reference proteome</keyword>
<dbReference type="Proteomes" id="UP000050872">
    <property type="component" value="Unassembled WGS sequence"/>
</dbReference>
<dbReference type="Pfam" id="PF00440">
    <property type="entry name" value="TetR_N"/>
    <property type="match status" value="1"/>
</dbReference>
<evidence type="ECO:0000259" key="3">
    <source>
        <dbReference type="PROSITE" id="PS50977"/>
    </source>
</evidence>
<accession>A0A0R1QK35</accession>
<sequence>MTKAQRRRGADLENAILKVAWQHLDEVGYENFSMTEVANLAGTSKSAIYKRWPKKVALVMAAMAKYTPDLNLQTSLSGDLRTDLINSLSVLKPIFTATTPKNIQGIIADGLVYSETQTFLNAINGDNLINQQVRHVLTQFGDLQEWTQRQLHLPGLLVINEVLQKGTLESKDIISIVDEELIPVYNDKLVNTQDMHQ</sequence>
<feature type="domain" description="HTH tetR-type" evidence="3">
    <location>
        <begin position="10"/>
        <end position="70"/>
    </location>
</feature>
<dbReference type="InterPro" id="IPR009057">
    <property type="entry name" value="Homeodomain-like_sf"/>
</dbReference>
<reference evidence="4 5" key="1">
    <citation type="journal article" date="2015" name="Genome Announc.">
        <title>Expanding the biotechnology potential of lactobacilli through comparative genomics of 213 strains and associated genera.</title>
        <authorList>
            <person name="Sun Z."/>
            <person name="Harris H.M."/>
            <person name="McCann A."/>
            <person name="Guo C."/>
            <person name="Argimon S."/>
            <person name="Zhang W."/>
            <person name="Yang X."/>
            <person name="Jeffery I.B."/>
            <person name="Cooney J.C."/>
            <person name="Kagawa T.F."/>
            <person name="Liu W."/>
            <person name="Song Y."/>
            <person name="Salvetti E."/>
            <person name="Wrobel A."/>
            <person name="Rasinkangas P."/>
            <person name="Parkhill J."/>
            <person name="Rea M.C."/>
            <person name="O'Sullivan O."/>
            <person name="Ritari J."/>
            <person name="Douillard F.P."/>
            <person name="Paul Ross R."/>
            <person name="Yang R."/>
            <person name="Briner A.E."/>
            <person name="Felis G.E."/>
            <person name="de Vos W.M."/>
            <person name="Barrangou R."/>
            <person name="Klaenhammer T.R."/>
            <person name="Caufield P.W."/>
            <person name="Cui Y."/>
            <person name="Zhang H."/>
            <person name="O'Toole P.W."/>
        </authorList>
    </citation>
    <scope>NUCLEOTIDE SEQUENCE [LARGE SCALE GENOMIC DNA]</scope>
    <source>
        <strain evidence="4 5">DSM 14500</strain>
    </source>
</reference>
<evidence type="ECO:0000256" key="1">
    <source>
        <dbReference type="ARBA" id="ARBA00023125"/>
    </source>
</evidence>
<comment type="caution">
    <text evidence="4">The sequence shown here is derived from an EMBL/GenBank/DDBJ whole genome shotgun (WGS) entry which is preliminary data.</text>
</comment>
<dbReference type="PROSITE" id="PS50977">
    <property type="entry name" value="HTH_TETR_2"/>
    <property type="match status" value="1"/>
</dbReference>
<dbReference type="STRING" id="1423770.FD29_GL001995"/>
<dbReference type="AlphaFoldDB" id="A0A0R1QK35"/>
<evidence type="ECO:0000256" key="2">
    <source>
        <dbReference type="PROSITE-ProRule" id="PRU00335"/>
    </source>
</evidence>
<protein>
    <recommendedName>
        <fullName evidence="3">HTH tetR-type domain-containing protein</fullName>
    </recommendedName>
</protein>
<dbReference type="PANTHER" id="PTHR30055:SF148">
    <property type="entry name" value="TETR-FAMILY TRANSCRIPTIONAL REGULATOR"/>
    <property type="match status" value="1"/>
</dbReference>
<organism evidence="4 5">
    <name type="scientific">Companilactobacillus mindensis DSM 14500</name>
    <dbReference type="NCBI Taxonomy" id="1423770"/>
    <lineage>
        <taxon>Bacteria</taxon>
        <taxon>Bacillati</taxon>
        <taxon>Bacillota</taxon>
        <taxon>Bacilli</taxon>
        <taxon>Lactobacillales</taxon>
        <taxon>Lactobacillaceae</taxon>
        <taxon>Companilactobacillus</taxon>
    </lineage>
</organism>
<dbReference type="PANTHER" id="PTHR30055">
    <property type="entry name" value="HTH-TYPE TRANSCRIPTIONAL REGULATOR RUTR"/>
    <property type="match status" value="1"/>
</dbReference>
<dbReference type="GO" id="GO:0003700">
    <property type="term" value="F:DNA-binding transcription factor activity"/>
    <property type="evidence" value="ECO:0007669"/>
    <property type="project" value="TreeGrafter"/>
</dbReference>
<keyword evidence="1 2" id="KW-0238">DNA-binding</keyword>
<dbReference type="EMBL" id="AZEZ01000032">
    <property type="protein sequence ID" value="KRL44798.1"/>
    <property type="molecule type" value="Genomic_DNA"/>
</dbReference>
<dbReference type="OrthoDB" id="9796019at2"/>
<evidence type="ECO:0000313" key="4">
    <source>
        <dbReference type="EMBL" id="KRL44798.1"/>
    </source>
</evidence>
<dbReference type="InterPro" id="IPR050109">
    <property type="entry name" value="HTH-type_TetR-like_transc_reg"/>
</dbReference>
<dbReference type="SUPFAM" id="SSF46689">
    <property type="entry name" value="Homeodomain-like"/>
    <property type="match status" value="1"/>
</dbReference>
<dbReference type="GO" id="GO:0000976">
    <property type="term" value="F:transcription cis-regulatory region binding"/>
    <property type="evidence" value="ECO:0007669"/>
    <property type="project" value="TreeGrafter"/>
</dbReference>
<proteinExistence type="predicted"/>
<dbReference type="PATRIC" id="fig|1423770.3.peg.2048"/>
<dbReference type="InterPro" id="IPR001647">
    <property type="entry name" value="HTH_TetR"/>
</dbReference>
<feature type="DNA-binding region" description="H-T-H motif" evidence="2">
    <location>
        <begin position="33"/>
        <end position="52"/>
    </location>
</feature>
<dbReference type="RefSeq" id="WP_057887627.1">
    <property type="nucleotide sequence ID" value="NZ_AZEZ01000032.1"/>
</dbReference>
<gene>
    <name evidence="4" type="ORF">FD29_GL001995</name>
</gene>